<dbReference type="GO" id="GO:0005524">
    <property type="term" value="F:ATP binding"/>
    <property type="evidence" value="ECO:0007669"/>
    <property type="project" value="UniProtKB-KW"/>
</dbReference>
<feature type="region of interest" description="Disordered" evidence="8">
    <location>
        <begin position="1039"/>
        <end position="1075"/>
    </location>
</feature>
<dbReference type="Gene3D" id="3.40.50.300">
    <property type="entry name" value="P-loop containing nucleotide triphosphate hydrolases"/>
    <property type="match status" value="1"/>
</dbReference>
<evidence type="ECO:0000256" key="2">
    <source>
        <dbReference type="ARBA" id="ARBA00022741"/>
    </source>
</evidence>
<evidence type="ECO:0000256" key="3">
    <source>
        <dbReference type="ARBA" id="ARBA00022763"/>
    </source>
</evidence>
<dbReference type="InterPro" id="IPR007860">
    <property type="entry name" value="DNA_mmatch_repair_MutS_con_dom"/>
</dbReference>
<dbReference type="FunFam" id="3.40.50.300:FF:001238">
    <property type="entry name" value="DNA mismatch repair protein"/>
    <property type="match status" value="1"/>
</dbReference>
<dbReference type="InterPro" id="IPR027417">
    <property type="entry name" value="P-loop_NTPase"/>
</dbReference>
<sequence>MLALTRAPPLLRPLVLARSRLLPLLLARPPPLAPLIPRRPATSSTRKPRATRKAATRTSRAAPASSGKDDKPGWPPLAQSVLDDMAKFSDCVLLTRVGGFYESYFHQAPQLASILGIKLANRRWAGQDVGMAGFPAHQLEKYLKTLVIDKGLLVAISEEYRSPTLHNEKADIQRRVQRVVSAGTLMDEKFVDPFRNNFVLAISRVALRGIDGAIEAGVRADPTRAPAYSTTAATPTPPPSFGYGLAWLDVGTADFSTTTCADLASLRDEIARVSPREIVLEPRLFGTHSTSASAGEDPATDGGGGRASYGGDQGAGSVSRDGPLEEAITVVDSTVSRLDVETDEDPIVAASAWEAEAESGAVRNLVAYLRSRLLDHDAEIDALTTARPMRLQQDDHMQIDAHTLSALEVKEVAREGGVKGSLFSVMRRTVTKGGTRLLQQWLATPSTSLSVIEARLALVELFLRRPFLRDDLRSVLRLGAGDISRVLQRLITRRNNEQDLLEVRDFIQACDQIVSKLQQEAQYEADADVKAELAPLVALGDKFKVLTPLGERLGGAIDERVIEHRLRRQEAIAQSIESTVAGTDGAYGDEIDSAGEGGKGAAPTEVAAATTAKARRRTKASDIDEAEPDATMLWGEDFEHLIRPSTSKTLTLMTKTLEKLRRDARKLEAEFKAKHGEHISLRFVLGQGFVVHARGKAARDPERELHVAGKLRSTHTYYSERWTLLGGKVHKLIKEMKDKEALELEQLRQDVLIELAALRWNAKLLDQLDVLVGYGQAAQELGLVRPQVDDSLDFDVRGGRHLSVEMGLLEQHRLFAANDLRLSRSSFLHLITGPNMGGKSTFLRQNAMIAILAQAGSFVPAHSARIGIVDRVFSRVGAKDDLFRDRSTFMVEMMETSEILRRATERSLVIADEIGRGTTTEVGLAVAFATLHHLYAVNRCRTLFATHFHEVADMLGFHDGEGDDDGAVRRDEGRRRFAAVDFFCTDVTESEDGSITYSHLIRPGVNRESHGLKVAKLAEMPQAALDVAAATLDWLRHRRDGPHTHTSRADDDADRPQGDHDAYEGLYNRLPPAER</sequence>
<name>A0A061HBZ5_9BASI</name>
<dbReference type="SMART" id="SM00534">
    <property type="entry name" value="MUTSac"/>
    <property type="match status" value="1"/>
</dbReference>
<dbReference type="SMART" id="SM00533">
    <property type="entry name" value="MUTSd"/>
    <property type="match status" value="1"/>
</dbReference>
<dbReference type="PIRSF" id="PIRSF037677">
    <property type="entry name" value="DNA_mis_repair_Msh6"/>
    <property type="match status" value="1"/>
</dbReference>
<keyword evidence="5" id="KW-0238">DNA-binding</keyword>
<reference evidence="10 11" key="1">
    <citation type="journal article" date="2013" name="Plant Cell">
        <title>The transition from a phytopathogenic smut ancestor to an anamorphic biocontrol agent deciphered by comparative whole-genome analysis.</title>
        <authorList>
            <person name="Lefebvre F."/>
            <person name="Joly D.L."/>
            <person name="Labbe C."/>
            <person name="Teichmann B."/>
            <person name="Linning R."/>
            <person name="Belzile F."/>
            <person name="Bakkeren G."/>
            <person name="Belanger R.R."/>
        </authorList>
    </citation>
    <scope>NUCLEOTIDE SEQUENCE [LARGE SCALE GENOMIC DNA]</scope>
    <source>
        <strain evidence="10 11">PF-1</strain>
    </source>
</reference>
<dbReference type="EMBL" id="KE361629">
    <property type="protein sequence ID" value="EPQ29989.1"/>
    <property type="molecule type" value="Genomic_DNA"/>
</dbReference>
<dbReference type="InterPro" id="IPR000432">
    <property type="entry name" value="DNA_mismatch_repair_MutS_C"/>
</dbReference>
<dbReference type="GO" id="GO:0006298">
    <property type="term" value="P:mismatch repair"/>
    <property type="evidence" value="ECO:0007669"/>
    <property type="project" value="InterPro"/>
</dbReference>
<evidence type="ECO:0000256" key="1">
    <source>
        <dbReference type="ARBA" id="ARBA00006271"/>
    </source>
</evidence>
<dbReference type="SUPFAM" id="SSF53150">
    <property type="entry name" value="DNA repair protein MutS, domain II"/>
    <property type="match status" value="1"/>
</dbReference>
<evidence type="ECO:0000256" key="4">
    <source>
        <dbReference type="ARBA" id="ARBA00022840"/>
    </source>
</evidence>
<feature type="compositionally biased region" description="Gly residues" evidence="8">
    <location>
        <begin position="301"/>
        <end position="314"/>
    </location>
</feature>
<dbReference type="KEGG" id="pfp:PFL1_02662"/>
<evidence type="ECO:0000256" key="5">
    <source>
        <dbReference type="ARBA" id="ARBA00023125"/>
    </source>
</evidence>
<dbReference type="GeneID" id="19316779"/>
<accession>A0A061HBZ5</accession>
<evidence type="ECO:0000256" key="8">
    <source>
        <dbReference type="SAM" id="MobiDB-lite"/>
    </source>
</evidence>
<feature type="region of interest" description="Disordered" evidence="8">
    <location>
        <begin position="35"/>
        <end position="76"/>
    </location>
</feature>
<feature type="region of interest" description="Disordered" evidence="8">
    <location>
        <begin position="285"/>
        <end position="322"/>
    </location>
</feature>
<dbReference type="RefSeq" id="XP_007878367.1">
    <property type="nucleotide sequence ID" value="XM_007880176.1"/>
</dbReference>
<dbReference type="GO" id="GO:0140664">
    <property type="term" value="F:ATP-dependent DNA damage sensor activity"/>
    <property type="evidence" value="ECO:0007669"/>
    <property type="project" value="InterPro"/>
</dbReference>
<feature type="compositionally biased region" description="Basic residues" evidence="8">
    <location>
        <begin position="46"/>
        <end position="55"/>
    </location>
</feature>
<feature type="coiled-coil region" evidence="7">
    <location>
        <begin position="650"/>
        <end position="677"/>
    </location>
</feature>
<dbReference type="Pfam" id="PF05192">
    <property type="entry name" value="MutS_III"/>
    <property type="match status" value="1"/>
</dbReference>
<dbReference type="InterPro" id="IPR007696">
    <property type="entry name" value="DNA_mismatch_repair_MutS_core"/>
</dbReference>
<dbReference type="HOGENOM" id="CLU_002472_4_0_1"/>
<dbReference type="Proteomes" id="UP000053664">
    <property type="component" value="Unassembled WGS sequence"/>
</dbReference>
<dbReference type="Pfam" id="PF05188">
    <property type="entry name" value="MutS_II"/>
    <property type="match status" value="1"/>
</dbReference>
<keyword evidence="3" id="KW-0227">DNA damage</keyword>
<keyword evidence="7" id="KW-0175">Coiled coil</keyword>
<dbReference type="GO" id="GO:0043504">
    <property type="term" value="P:mitochondrial DNA repair"/>
    <property type="evidence" value="ECO:0007669"/>
    <property type="project" value="TreeGrafter"/>
</dbReference>
<organism evidence="10 11">
    <name type="scientific">Pseudozyma flocculosa PF-1</name>
    <dbReference type="NCBI Taxonomy" id="1277687"/>
    <lineage>
        <taxon>Eukaryota</taxon>
        <taxon>Fungi</taxon>
        <taxon>Dikarya</taxon>
        <taxon>Basidiomycota</taxon>
        <taxon>Ustilaginomycotina</taxon>
        <taxon>Ustilaginomycetes</taxon>
        <taxon>Ustilaginales</taxon>
        <taxon>Ustilaginaceae</taxon>
        <taxon>Pseudozyma</taxon>
    </lineage>
</organism>
<dbReference type="Gene3D" id="3.30.420.110">
    <property type="entry name" value="MutS, connector domain"/>
    <property type="match status" value="1"/>
</dbReference>
<evidence type="ECO:0000256" key="6">
    <source>
        <dbReference type="ARBA" id="ARBA00023204"/>
    </source>
</evidence>
<evidence type="ECO:0000313" key="11">
    <source>
        <dbReference type="Proteomes" id="UP000053664"/>
    </source>
</evidence>
<dbReference type="SUPFAM" id="SSF48334">
    <property type="entry name" value="DNA repair protein MutS, domain III"/>
    <property type="match status" value="1"/>
</dbReference>
<dbReference type="Pfam" id="PF01624">
    <property type="entry name" value="MutS_I"/>
    <property type="match status" value="1"/>
</dbReference>
<dbReference type="InterPro" id="IPR016151">
    <property type="entry name" value="DNA_mismatch_repair_MutS_N"/>
</dbReference>
<evidence type="ECO:0000313" key="10">
    <source>
        <dbReference type="EMBL" id="EPQ29989.1"/>
    </source>
</evidence>
<dbReference type="OrthoDB" id="2534523at2759"/>
<dbReference type="InterPro" id="IPR017261">
    <property type="entry name" value="DNA_mismatch_repair_MutS/MSH"/>
</dbReference>
<dbReference type="InterPro" id="IPR036678">
    <property type="entry name" value="MutS_con_dom_sf"/>
</dbReference>
<dbReference type="InterPro" id="IPR036187">
    <property type="entry name" value="DNA_mismatch_repair_MutS_sf"/>
</dbReference>
<dbReference type="PANTHER" id="PTHR11361:SF34">
    <property type="entry name" value="DNA MISMATCH REPAIR PROTEIN MSH1, MITOCHONDRIAL"/>
    <property type="match status" value="1"/>
</dbReference>
<feature type="compositionally biased region" description="Basic and acidic residues" evidence="8">
    <location>
        <begin position="1041"/>
        <end position="1063"/>
    </location>
</feature>
<keyword evidence="4" id="KW-0067">ATP-binding</keyword>
<feature type="domain" description="DNA mismatch repair proteins mutS family" evidence="9">
    <location>
        <begin position="907"/>
        <end position="923"/>
    </location>
</feature>
<dbReference type="SUPFAM" id="SSF52540">
    <property type="entry name" value="P-loop containing nucleoside triphosphate hydrolases"/>
    <property type="match status" value="1"/>
</dbReference>
<dbReference type="PROSITE" id="PS00486">
    <property type="entry name" value="DNA_MISMATCH_REPAIR_2"/>
    <property type="match status" value="1"/>
</dbReference>
<feature type="compositionally biased region" description="Low complexity" evidence="8">
    <location>
        <begin position="35"/>
        <end position="45"/>
    </location>
</feature>
<dbReference type="InterPro" id="IPR045076">
    <property type="entry name" value="MutS"/>
</dbReference>
<dbReference type="GO" id="GO:0005634">
    <property type="term" value="C:nucleus"/>
    <property type="evidence" value="ECO:0007669"/>
    <property type="project" value="TreeGrafter"/>
</dbReference>
<dbReference type="Gene3D" id="3.40.1170.10">
    <property type="entry name" value="DNA repair protein MutS, domain I"/>
    <property type="match status" value="1"/>
</dbReference>
<evidence type="ECO:0000256" key="7">
    <source>
        <dbReference type="SAM" id="Coils"/>
    </source>
</evidence>
<dbReference type="AlphaFoldDB" id="A0A061HBZ5"/>
<proteinExistence type="inferred from homology"/>
<dbReference type="eggNOG" id="ENOG502QUUG">
    <property type="taxonomic scope" value="Eukaryota"/>
</dbReference>
<keyword evidence="6" id="KW-0234">DNA repair</keyword>
<dbReference type="PANTHER" id="PTHR11361">
    <property type="entry name" value="DNA MISMATCH REPAIR PROTEIN MUTS FAMILY MEMBER"/>
    <property type="match status" value="1"/>
</dbReference>
<dbReference type="GO" id="GO:0005739">
    <property type="term" value="C:mitochondrion"/>
    <property type="evidence" value="ECO:0007669"/>
    <property type="project" value="TreeGrafter"/>
</dbReference>
<dbReference type="InterPro" id="IPR007695">
    <property type="entry name" value="DNA_mismatch_repair_MutS-lik_N"/>
</dbReference>
<dbReference type="SUPFAM" id="SSF55271">
    <property type="entry name" value="DNA repair protein MutS, domain I"/>
    <property type="match status" value="1"/>
</dbReference>
<keyword evidence="2" id="KW-0547">Nucleotide-binding</keyword>
<protein>
    <recommendedName>
        <fullName evidence="9">DNA mismatch repair proteins mutS family domain-containing protein</fullName>
    </recommendedName>
</protein>
<dbReference type="Gene3D" id="1.10.1420.10">
    <property type="match status" value="1"/>
</dbReference>
<gene>
    <name evidence="10" type="ORF">PFL1_02662</name>
</gene>
<feature type="compositionally biased region" description="Low complexity" evidence="8">
    <location>
        <begin position="56"/>
        <end position="66"/>
    </location>
</feature>
<evidence type="ECO:0000259" key="9">
    <source>
        <dbReference type="PROSITE" id="PS00486"/>
    </source>
</evidence>
<comment type="similarity">
    <text evidence="1">Belongs to the DNA mismatch repair MutS family.</text>
</comment>
<dbReference type="Pfam" id="PF00488">
    <property type="entry name" value="MutS_V"/>
    <property type="match status" value="1"/>
</dbReference>
<dbReference type="GO" id="GO:0030983">
    <property type="term" value="F:mismatched DNA binding"/>
    <property type="evidence" value="ECO:0007669"/>
    <property type="project" value="InterPro"/>
</dbReference>